<dbReference type="Gene3D" id="3.40.630.30">
    <property type="match status" value="1"/>
</dbReference>
<evidence type="ECO:0000259" key="3">
    <source>
        <dbReference type="PROSITE" id="PS51186"/>
    </source>
</evidence>
<dbReference type="PANTHER" id="PTHR43877">
    <property type="entry name" value="AMINOALKYLPHOSPHONATE N-ACETYLTRANSFERASE-RELATED-RELATED"/>
    <property type="match status" value="1"/>
</dbReference>
<evidence type="ECO:0000256" key="2">
    <source>
        <dbReference type="ARBA" id="ARBA00023315"/>
    </source>
</evidence>
<sequence length="155" mass="17495">MAVHFRPATQDDLETLVLMLQDDALGSQREDGTLPLNANYLQAFDAIQADPNNQLMVAEIQDRVVGMLQLTFIPYLTHIGSWRCLIEGVRIHTDYRGQGLGEQMFQYAIGQAQEKGCQLVQLTSDKQRPDALRFYEKLGFVATHEGFKLRLLSPA</sequence>
<feature type="domain" description="N-acetyltransferase" evidence="3">
    <location>
        <begin position="3"/>
        <end position="155"/>
    </location>
</feature>
<proteinExistence type="predicted"/>
<dbReference type="PROSITE" id="PS51186">
    <property type="entry name" value="GNAT"/>
    <property type="match status" value="1"/>
</dbReference>
<dbReference type="Pfam" id="PF00583">
    <property type="entry name" value="Acetyltransf_1"/>
    <property type="match status" value="1"/>
</dbReference>
<accession>A0ABY5GNM3</accession>
<evidence type="ECO:0000313" key="4">
    <source>
        <dbReference type="EMBL" id="UTV30937.1"/>
    </source>
</evidence>
<evidence type="ECO:0000313" key="5">
    <source>
        <dbReference type="Proteomes" id="UP001057998"/>
    </source>
</evidence>
<evidence type="ECO:0000256" key="1">
    <source>
        <dbReference type="ARBA" id="ARBA00022679"/>
    </source>
</evidence>
<dbReference type="SUPFAM" id="SSF55729">
    <property type="entry name" value="Acyl-CoA N-acyltransferases (Nat)"/>
    <property type="match status" value="1"/>
</dbReference>
<reference evidence="4" key="1">
    <citation type="submission" date="2022-07" db="EMBL/GenBank/DDBJ databases">
        <title>Genome sequencing of Photobacterium atrarenae GJH2-4.</title>
        <authorList>
            <person name="Park S.-J."/>
        </authorList>
    </citation>
    <scope>NUCLEOTIDE SEQUENCE</scope>
    <source>
        <strain evidence="4">GJH2-4</strain>
    </source>
</reference>
<dbReference type="InterPro" id="IPR000182">
    <property type="entry name" value="GNAT_dom"/>
</dbReference>
<gene>
    <name evidence="4" type="ORF">NNL38_21580</name>
</gene>
<name>A0ABY5GNM3_9GAMM</name>
<dbReference type="Proteomes" id="UP001057998">
    <property type="component" value="Chromosome 2"/>
</dbReference>
<dbReference type="InterPro" id="IPR016181">
    <property type="entry name" value="Acyl_CoA_acyltransferase"/>
</dbReference>
<dbReference type="EMBL" id="CP101509">
    <property type="protein sequence ID" value="UTV30937.1"/>
    <property type="molecule type" value="Genomic_DNA"/>
</dbReference>
<protein>
    <submittedName>
        <fullName evidence="4">GNAT family N-acetyltransferase</fullName>
    </submittedName>
</protein>
<keyword evidence="2" id="KW-0012">Acyltransferase</keyword>
<dbReference type="CDD" id="cd04301">
    <property type="entry name" value="NAT_SF"/>
    <property type="match status" value="1"/>
</dbReference>
<keyword evidence="5" id="KW-1185">Reference proteome</keyword>
<keyword evidence="1" id="KW-0808">Transferase</keyword>
<organism evidence="4 5">
    <name type="scientific">Photobacterium atrarenae</name>
    <dbReference type="NCBI Taxonomy" id="865757"/>
    <lineage>
        <taxon>Bacteria</taxon>
        <taxon>Pseudomonadati</taxon>
        <taxon>Pseudomonadota</taxon>
        <taxon>Gammaproteobacteria</taxon>
        <taxon>Vibrionales</taxon>
        <taxon>Vibrionaceae</taxon>
        <taxon>Photobacterium</taxon>
    </lineage>
</organism>
<dbReference type="InterPro" id="IPR050832">
    <property type="entry name" value="Bact_Acetyltransf"/>
</dbReference>